<dbReference type="InterPro" id="IPR036772">
    <property type="entry name" value="SRCR-like_dom_sf"/>
</dbReference>
<evidence type="ECO:0000259" key="3">
    <source>
        <dbReference type="PROSITE" id="PS50287"/>
    </source>
</evidence>
<feature type="disulfide bond" evidence="2">
    <location>
        <begin position="76"/>
        <end position="137"/>
    </location>
</feature>
<dbReference type="PRINTS" id="PR00258">
    <property type="entry name" value="SPERACTRCPTR"/>
</dbReference>
<dbReference type="Proteomes" id="UP001159427">
    <property type="component" value="Unassembled WGS sequence"/>
</dbReference>
<protein>
    <recommendedName>
        <fullName evidence="3">SRCR domain-containing protein</fullName>
    </recommendedName>
</protein>
<gene>
    <name evidence="4" type="ORF">PEVE_00045339</name>
</gene>
<dbReference type="PROSITE" id="PS50287">
    <property type="entry name" value="SRCR_2"/>
    <property type="match status" value="1"/>
</dbReference>
<evidence type="ECO:0000256" key="1">
    <source>
        <dbReference type="ARBA" id="ARBA00023157"/>
    </source>
</evidence>
<keyword evidence="1 2" id="KW-1015">Disulfide bond</keyword>
<dbReference type="PANTHER" id="PTHR48071">
    <property type="entry name" value="SRCR DOMAIN-CONTAINING PROTEIN"/>
    <property type="match status" value="1"/>
</dbReference>
<proteinExistence type="predicted"/>
<feature type="domain" description="SRCR" evidence="3">
    <location>
        <begin position="38"/>
        <end position="138"/>
    </location>
</feature>
<keyword evidence="5" id="KW-1185">Reference proteome</keyword>
<dbReference type="EMBL" id="CALNXI010000998">
    <property type="protein sequence ID" value="CAH3150752.1"/>
    <property type="molecule type" value="Genomic_DNA"/>
</dbReference>
<evidence type="ECO:0000313" key="4">
    <source>
        <dbReference type="EMBL" id="CAH3150752.1"/>
    </source>
</evidence>
<dbReference type="SMART" id="SM00202">
    <property type="entry name" value="SR"/>
    <property type="match status" value="1"/>
</dbReference>
<dbReference type="SUPFAM" id="SSF56487">
    <property type="entry name" value="SRCR-like"/>
    <property type="match status" value="1"/>
</dbReference>
<dbReference type="Pfam" id="PF00530">
    <property type="entry name" value="SRCR"/>
    <property type="match status" value="1"/>
</dbReference>
<feature type="disulfide bond" evidence="2">
    <location>
        <begin position="107"/>
        <end position="117"/>
    </location>
</feature>
<dbReference type="PROSITE" id="PS00420">
    <property type="entry name" value="SRCR_1"/>
    <property type="match status" value="1"/>
</dbReference>
<sequence>MKKINTVNRFDFHPSGFVWQAYLILLTKVHVSAFDYVLRLANGNRKSEGRVEIFYNDTWGTVCDDSWDLRDAIVVCRQLGYSSALTAKGKASFGTGIGKIWLDEVQCLGSESSIDMCPRNEWGVHDCDHDEDASVVCTEVLGQWLLNGQENDIRIRKRWWFRSRIRCKSNFDANRGGAVMFCRLQHPSTISVVILRNCHL</sequence>
<evidence type="ECO:0000256" key="2">
    <source>
        <dbReference type="PROSITE-ProRule" id="PRU00196"/>
    </source>
</evidence>
<accession>A0ABN8PTX6</accession>
<dbReference type="Gene3D" id="3.10.250.10">
    <property type="entry name" value="SRCR-like domain"/>
    <property type="match status" value="1"/>
</dbReference>
<comment type="caution">
    <text evidence="4">The sequence shown here is derived from an EMBL/GenBank/DDBJ whole genome shotgun (WGS) entry which is preliminary data.</text>
</comment>
<evidence type="ECO:0000313" key="5">
    <source>
        <dbReference type="Proteomes" id="UP001159427"/>
    </source>
</evidence>
<name>A0ABN8PTX6_9CNID</name>
<organism evidence="4 5">
    <name type="scientific">Porites evermanni</name>
    <dbReference type="NCBI Taxonomy" id="104178"/>
    <lineage>
        <taxon>Eukaryota</taxon>
        <taxon>Metazoa</taxon>
        <taxon>Cnidaria</taxon>
        <taxon>Anthozoa</taxon>
        <taxon>Hexacorallia</taxon>
        <taxon>Scleractinia</taxon>
        <taxon>Fungiina</taxon>
        <taxon>Poritidae</taxon>
        <taxon>Porites</taxon>
    </lineage>
</organism>
<dbReference type="PANTHER" id="PTHR48071:SF16">
    <property type="entry name" value="MACROPHAGE SCAVENGER RECEPTOR TYPES I AND II"/>
    <property type="match status" value="1"/>
</dbReference>
<feature type="disulfide bond" evidence="2">
    <location>
        <begin position="63"/>
        <end position="127"/>
    </location>
</feature>
<reference evidence="4 5" key="1">
    <citation type="submission" date="2022-05" db="EMBL/GenBank/DDBJ databases">
        <authorList>
            <consortium name="Genoscope - CEA"/>
            <person name="William W."/>
        </authorList>
    </citation>
    <scope>NUCLEOTIDE SEQUENCE [LARGE SCALE GENOMIC DNA]</scope>
</reference>
<dbReference type="InterPro" id="IPR001190">
    <property type="entry name" value="SRCR"/>
</dbReference>